<feature type="binding site" evidence="16">
    <location>
        <position position="19"/>
    </location>
    <ligand>
        <name>substrate</name>
    </ligand>
</feature>
<keyword evidence="12 19" id="KW-0472">Membrane</keyword>
<keyword evidence="8 20" id="KW-0418">Kinase</keyword>
<name>A0A942YHS6_9BACI</name>
<proteinExistence type="inferred from homology"/>
<accession>A0A942YHS6</accession>
<dbReference type="GO" id="GO:0005524">
    <property type="term" value="F:ATP binding"/>
    <property type="evidence" value="ECO:0007669"/>
    <property type="project" value="UniProtKB-KW"/>
</dbReference>
<keyword evidence="18" id="KW-0479">Metal-binding</keyword>
<keyword evidence="5" id="KW-0808">Transferase</keyword>
<keyword evidence="14" id="KW-1208">Phospholipid metabolism</keyword>
<feature type="active site" description="Proton acceptor" evidence="15">
    <location>
        <position position="79"/>
    </location>
</feature>
<dbReference type="InterPro" id="IPR036945">
    <property type="entry name" value="DAGK_sf"/>
</dbReference>
<gene>
    <name evidence="20" type="ORF">KHA97_06485</name>
</gene>
<keyword evidence="6 19" id="KW-0812">Transmembrane</keyword>
<evidence type="ECO:0000256" key="16">
    <source>
        <dbReference type="PIRSR" id="PIRSR600829-2"/>
    </source>
</evidence>
<dbReference type="GO" id="GO:0016301">
    <property type="term" value="F:kinase activity"/>
    <property type="evidence" value="ECO:0007669"/>
    <property type="project" value="UniProtKB-KW"/>
</dbReference>
<protein>
    <submittedName>
        <fullName evidence="20">Diacylglycerol kinase family protein</fullName>
    </submittedName>
</protein>
<reference evidence="20 21" key="1">
    <citation type="submission" date="2021-05" db="EMBL/GenBank/DDBJ databases">
        <title>Novel Bacillus species.</title>
        <authorList>
            <person name="Liu G."/>
        </authorList>
    </citation>
    <scope>NUCLEOTIDE SEQUENCE [LARGE SCALE GENOMIC DNA]</scope>
    <source>
        <strain evidence="21">FJAT-49780</strain>
    </source>
</reference>
<evidence type="ECO:0000256" key="3">
    <source>
        <dbReference type="ARBA" id="ARBA00022475"/>
    </source>
</evidence>
<evidence type="ECO:0000313" key="20">
    <source>
        <dbReference type="EMBL" id="MBS4194721.1"/>
    </source>
</evidence>
<dbReference type="PROSITE" id="PS01069">
    <property type="entry name" value="DAGK_PROKAR"/>
    <property type="match status" value="1"/>
</dbReference>
<comment type="caution">
    <text evidence="20">The sequence shown here is derived from an EMBL/GenBank/DDBJ whole genome shotgun (WGS) entry which is preliminary data.</text>
</comment>
<evidence type="ECO:0000256" key="1">
    <source>
        <dbReference type="ARBA" id="ARBA00004651"/>
    </source>
</evidence>
<evidence type="ECO:0000256" key="5">
    <source>
        <dbReference type="ARBA" id="ARBA00022679"/>
    </source>
</evidence>
<evidence type="ECO:0000256" key="19">
    <source>
        <dbReference type="SAM" id="Phobius"/>
    </source>
</evidence>
<feature type="binding site" evidence="17">
    <location>
        <position position="19"/>
    </location>
    <ligand>
        <name>ATP</name>
        <dbReference type="ChEBI" id="CHEBI:30616"/>
    </ligand>
</feature>
<dbReference type="PANTHER" id="PTHR34299:SF1">
    <property type="entry name" value="DIACYLGLYCEROL KINASE"/>
    <property type="match status" value="1"/>
</dbReference>
<dbReference type="Gene3D" id="1.10.287.3610">
    <property type="match status" value="1"/>
</dbReference>
<feature type="binding site" evidence="18">
    <location>
        <position position="38"/>
    </location>
    <ligand>
        <name>a divalent metal cation</name>
        <dbReference type="ChEBI" id="CHEBI:60240"/>
    </ligand>
</feature>
<feature type="binding site" evidence="17">
    <location>
        <position position="86"/>
    </location>
    <ligand>
        <name>ATP</name>
        <dbReference type="ChEBI" id="CHEBI:30616"/>
    </ligand>
</feature>
<dbReference type="CDD" id="cd14265">
    <property type="entry name" value="UDPK_IM_like"/>
    <property type="match status" value="1"/>
</dbReference>
<keyword evidence="7 17" id="KW-0547">Nucleotide-binding</keyword>
<keyword evidence="13" id="KW-0594">Phospholipid biosynthesis</keyword>
<evidence type="ECO:0000313" key="21">
    <source>
        <dbReference type="Proteomes" id="UP000681414"/>
    </source>
</evidence>
<dbReference type="InterPro" id="IPR000829">
    <property type="entry name" value="DAGK"/>
</dbReference>
<keyword evidence="18" id="KW-0460">Magnesium</keyword>
<comment type="cofactor">
    <cofactor evidence="18">
        <name>Mg(2+)</name>
        <dbReference type="ChEBI" id="CHEBI:18420"/>
    </cofactor>
    <text evidence="18">Mn(2+), Zn(2+), Cd(2+) and Co(2+) support activity to lesser extents.</text>
</comment>
<dbReference type="AlphaFoldDB" id="A0A942YHS6"/>
<evidence type="ECO:0000256" key="4">
    <source>
        <dbReference type="ARBA" id="ARBA00022516"/>
    </source>
</evidence>
<dbReference type="InterPro" id="IPR033717">
    <property type="entry name" value="UDPK"/>
</dbReference>
<evidence type="ECO:0000256" key="11">
    <source>
        <dbReference type="ARBA" id="ARBA00023098"/>
    </source>
</evidence>
<evidence type="ECO:0000256" key="7">
    <source>
        <dbReference type="ARBA" id="ARBA00022741"/>
    </source>
</evidence>
<keyword evidence="11" id="KW-0443">Lipid metabolism</keyword>
<evidence type="ECO:0000256" key="13">
    <source>
        <dbReference type="ARBA" id="ARBA00023209"/>
    </source>
</evidence>
<feature type="transmembrane region" description="Helical" evidence="19">
    <location>
        <begin position="41"/>
        <end position="60"/>
    </location>
</feature>
<feature type="transmembrane region" description="Helical" evidence="19">
    <location>
        <begin position="66"/>
        <end position="85"/>
    </location>
</feature>
<dbReference type="PANTHER" id="PTHR34299">
    <property type="entry name" value="DIACYLGLYCEROL KINASE"/>
    <property type="match status" value="1"/>
</dbReference>
<organism evidence="20 21">
    <name type="scientific">Lederbergia citri</name>
    <dbReference type="NCBI Taxonomy" id="2833580"/>
    <lineage>
        <taxon>Bacteria</taxon>
        <taxon>Bacillati</taxon>
        <taxon>Bacillota</taxon>
        <taxon>Bacilli</taxon>
        <taxon>Bacillales</taxon>
        <taxon>Bacillaceae</taxon>
        <taxon>Lederbergia</taxon>
    </lineage>
</organism>
<evidence type="ECO:0000256" key="12">
    <source>
        <dbReference type="ARBA" id="ARBA00023136"/>
    </source>
</evidence>
<keyword evidence="3" id="KW-1003">Cell membrane</keyword>
<dbReference type="GO" id="GO:0046872">
    <property type="term" value="F:metal ion binding"/>
    <property type="evidence" value="ECO:0007669"/>
    <property type="project" value="UniProtKB-KW"/>
</dbReference>
<keyword evidence="9 17" id="KW-0067">ATP-binding</keyword>
<keyword evidence="10 19" id="KW-1133">Transmembrane helix</keyword>
<evidence type="ECO:0000256" key="17">
    <source>
        <dbReference type="PIRSR" id="PIRSR600829-3"/>
    </source>
</evidence>
<feature type="binding site" evidence="17">
    <location>
        <position position="26"/>
    </location>
    <ligand>
        <name>ATP</name>
        <dbReference type="ChEBI" id="CHEBI:30616"/>
    </ligand>
</feature>
<dbReference type="GO" id="GO:0008654">
    <property type="term" value="P:phospholipid biosynthetic process"/>
    <property type="evidence" value="ECO:0007669"/>
    <property type="project" value="UniProtKB-KW"/>
</dbReference>
<evidence type="ECO:0000256" key="14">
    <source>
        <dbReference type="ARBA" id="ARBA00023264"/>
    </source>
</evidence>
<keyword evidence="21" id="KW-1185">Reference proteome</keyword>
<dbReference type="Proteomes" id="UP000681414">
    <property type="component" value="Unassembled WGS sequence"/>
</dbReference>
<sequence>MNFLKVTALKDKERFSLVRIFCAFKYAIQGIIHALKVEKNFQIHIVCAIIVCLLSIILNIDKTEWLFIIISIFGVLSLELVNSALERAVDIATQEIEPLAKQAKDLAAAAVLVYATMSVIIGVVILGPKLINLLF</sequence>
<dbReference type="EMBL" id="JAGYPG010000001">
    <property type="protein sequence ID" value="MBS4194721.1"/>
    <property type="molecule type" value="Genomic_DNA"/>
</dbReference>
<feature type="binding site" evidence="18">
    <location>
        <position position="86"/>
    </location>
    <ligand>
        <name>a divalent metal cation</name>
        <dbReference type="ChEBI" id="CHEBI:60240"/>
    </ligand>
</feature>
<evidence type="ECO:0000256" key="6">
    <source>
        <dbReference type="ARBA" id="ARBA00022692"/>
    </source>
</evidence>
<dbReference type="GO" id="GO:0005886">
    <property type="term" value="C:plasma membrane"/>
    <property type="evidence" value="ECO:0007669"/>
    <property type="project" value="UniProtKB-SubCell"/>
</dbReference>
<comment type="similarity">
    <text evidence="2">Belongs to the bacterial diacylglycerol kinase family.</text>
</comment>
<evidence type="ECO:0000256" key="8">
    <source>
        <dbReference type="ARBA" id="ARBA00022777"/>
    </source>
</evidence>
<evidence type="ECO:0000256" key="2">
    <source>
        <dbReference type="ARBA" id="ARBA00005967"/>
    </source>
</evidence>
<keyword evidence="4" id="KW-0444">Lipid biosynthesis</keyword>
<evidence type="ECO:0000256" key="18">
    <source>
        <dbReference type="PIRSR" id="PIRSR600829-4"/>
    </source>
</evidence>
<feature type="binding site" evidence="16">
    <location>
        <position position="79"/>
    </location>
    <ligand>
        <name>substrate</name>
    </ligand>
</feature>
<evidence type="ECO:0000256" key="15">
    <source>
        <dbReference type="PIRSR" id="PIRSR600829-1"/>
    </source>
</evidence>
<feature type="transmembrane region" description="Helical" evidence="19">
    <location>
        <begin position="106"/>
        <end position="127"/>
    </location>
</feature>
<feature type="binding site" evidence="17">
    <location>
        <begin position="104"/>
        <end position="105"/>
    </location>
    <ligand>
        <name>ATP</name>
        <dbReference type="ChEBI" id="CHEBI:30616"/>
    </ligand>
</feature>
<evidence type="ECO:0000256" key="10">
    <source>
        <dbReference type="ARBA" id="ARBA00022989"/>
    </source>
</evidence>
<evidence type="ECO:0000256" key="9">
    <source>
        <dbReference type="ARBA" id="ARBA00022840"/>
    </source>
</evidence>
<dbReference type="Pfam" id="PF01219">
    <property type="entry name" value="DAGK_prokar"/>
    <property type="match status" value="1"/>
</dbReference>
<comment type="subcellular location">
    <subcellularLocation>
        <location evidence="1">Cell membrane</location>
        <topology evidence="1">Multi-pass membrane protein</topology>
    </subcellularLocation>
</comment>
<feature type="binding site" evidence="17">
    <location>
        <position position="38"/>
    </location>
    <ligand>
        <name>ATP</name>
        <dbReference type="ChEBI" id="CHEBI:30616"/>
    </ligand>
</feature>